<evidence type="ECO:0000313" key="1">
    <source>
        <dbReference type="EMBL" id="MBC4017650.1"/>
    </source>
</evidence>
<proteinExistence type="predicted"/>
<dbReference type="AlphaFoldDB" id="A0A9X0UJ27"/>
<comment type="caution">
    <text evidence="1">The sequence shown here is derived from an EMBL/GenBank/DDBJ whole genome shotgun (WGS) entry which is preliminary data.</text>
</comment>
<name>A0A9X0UJ27_9PROT</name>
<protein>
    <submittedName>
        <fullName evidence="1">Uncharacterized protein</fullName>
    </submittedName>
</protein>
<sequence length="93" mass="10006">MPAGIGSLFVIASATSHSYAGRMVDPRQLGQERGLRYVLNGSTHRAGSRLRITTQLSDTAVPPPPVAVAVAPQGVRVEGSTTATRRRRCRPRR</sequence>
<accession>A0A9X0UJ27</accession>
<evidence type="ECO:0000313" key="2">
    <source>
        <dbReference type="Proteomes" id="UP000600101"/>
    </source>
</evidence>
<dbReference type="RefSeq" id="WP_186772411.1">
    <property type="nucleotide sequence ID" value="NZ_JACOMF010000032.1"/>
</dbReference>
<dbReference type="Proteomes" id="UP000600101">
    <property type="component" value="Unassembled WGS sequence"/>
</dbReference>
<dbReference type="EMBL" id="JACOMF010000032">
    <property type="protein sequence ID" value="MBC4017650.1"/>
    <property type="molecule type" value="Genomic_DNA"/>
</dbReference>
<gene>
    <name evidence="1" type="ORF">H7965_20295</name>
</gene>
<reference evidence="1" key="1">
    <citation type="submission" date="2020-08" db="EMBL/GenBank/DDBJ databases">
        <authorList>
            <person name="Hu Y."/>
            <person name="Nguyen S.V."/>
            <person name="Li F."/>
            <person name="Fanning S."/>
        </authorList>
    </citation>
    <scope>NUCLEOTIDE SEQUENCE</scope>
    <source>
        <strain evidence="1">SYSU D8009</strain>
    </source>
</reference>
<keyword evidence="2" id="KW-1185">Reference proteome</keyword>
<organism evidence="1 2">
    <name type="scientific">Siccirubricoccus deserti</name>
    <dbReference type="NCBI Taxonomy" id="2013562"/>
    <lineage>
        <taxon>Bacteria</taxon>
        <taxon>Pseudomonadati</taxon>
        <taxon>Pseudomonadota</taxon>
        <taxon>Alphaproteobacteria</taxon>
        <taxon>Acetobacterales</taxon>
        <taxon>Roseomonadaceae</taxon>
        <taxon>Siccirubricoccus</taxon>
    </lineage>
</organism>